<evidence type="ECO:0000313" key="6">
    <source>
        <dbReference type="EMBL" id="RLL47151.1"/>
    </source>
</evidence>
<sequence length="450" mass="51766">MNHLYEQLLNKVDVGIHVINDHGKTIIYNKKMMEIESMEASDVLGKDVREVFSFNENQHSTLVHTLKTGEVTKGVRQTYFNNKGQEITTINDTFPFLKEGKITEAVEIAKDVTQLEHVIKENVLQKKNTHYTFDRIIGQNEEFLHVIDEAKRATRTTSSVLIIGETGTGKELFAQSIHNGSSRSHTPFIAQNCAAIPENLLESLLFGTKKGAFTDAIDSPGLFEQADGGTLLLDEINSLDFDLQAKLLRVLQEKTIRRIGDTKDKKVDVRIIATMNEDPAEILADKRIRKDLYYRLSVVTLYIPPLRERKKDIMPLAQEFINKYNVLFHMSVREISEEAKILLHQHDWQGNVRELEHTIEGAMNQVIDEEVIQSHHLPIRLRKRYQDGHKNRIIPEADPKTETLKDKMEELEKAYIRQVLAEHQHNITRTAKILGMSRQSLQYRIKKFGI</sequence>
<accession>A0A498DGT4</accession>
<dbReference type="Gene3D" id="1.10.8.60">
    <property type="match status" value="1"/>
</dbReference>
<proteinExistence type="predicted"/>
<keyword evidence="4" id="KW-0804">Transcription</keyword>
<dbReference type="EMBL" id="RCHR01000002">
    <property type="protein sequence ID" value="RLL47151.1"/>
    <property type="molecule type" value="Genomic_DNA"/>
</dbReference>
<dbReference type="InterPro" id="IPR009057">
    <property type="entry name" value="Homeodomain-like_sf"/>
</dbReference>
<evidence type="ECO:0000313" key="7">
    <source>
        <dbReference type="Proteomes" id="UP000270219"/>
    </source>
</evidence>
<evidence type="ECO:0000256" key="1">
    <source>
        <dbReference type="ARBA" id="ARBA00022741"/>
    </source>
</evidence>
<keyword evidence="7" id="KW-1185">Reference proteome</keyword>
<dbReference type="OrthoDB" id="9771372at2"/>
<dbReference type="PRINTS" id="PR01590">
    <property type="entry name" value="HTHFIS"/>
</dbReference>
<keyword evidence="2" id="KW-0067">ATP-binding</keyword>
<dbReference type="SUPFAM" id="SSF55785">
    <property type="entry name" value="PYP-like sensor domain (PAS domain)"/>
    <property type="match status" value="1"/>
</dbReference>
<evidence type="ECO:0000256" key="2">
    <source>
        <dbReference type="ARBA" id="ARBA00022840"/>
    </source>
</evidence>
<dbReference type="InterPro" id="IPR025662">
    <property type="entry name" value="Sigma_54_int_dom_ATP-bd_1"/>
</dbReference>
<name>A0A498DGT4_9BACI</name>
<dbReference type="CDD" id="cd00009">
    <property type="entry name" value="AAA"/>
    <property type="match status" value="1"/>
</dbReference>
<dbReference type="SUPFAM" id="SSF52540">
    <property type="entry name" value="P-loop containing nucleoside triphosphate hydrolases"/>
    <property type="match status" value="1"/>
</dbReference>
<dbReference type="InterPro" id="IPR025943">
    <property type="entry name" value="Sigma_54_int_dom_ATP-bd_2"/>
</dbReference>
<dbReference type="NCBIfam" id="TIGR00229">
    <property type="entry name" value="sensory_box"/>
    <property type="match status" value="1"/>
</dbReference>
<dbReference type="SMART" id="SM00382">
    <property type="entry name" value="AAA"/>
    <property type="match status" value="1"/>
</dbReference>
<evidence type="ECO:0000256" key="4">
    <source>
        <dbReference type="ARBA" id="ARBA00023163"/>
    </source>
</evidence>
<dbReference type="FunFam" id="3.40.50.300:FF:000006">
    <property type="entry name" value="DNA-binding transcriptional regulator NtrC"/>
    <property type="match status" value="1"/>
</dbReference>
<dbReference type="AlphaFoldDB" id="A0A498DGT4"/>
<protein>
    <submittedName>
        <fullName evidence="6">PAS domain-containing protein</fullName>
    </submittedName>
</protein>
<dbReference type="Pfam" id="PF25601">
    <property type="entry name" value="AAA_lid_14"/>
    <property type="match status" value="1"/>
</dbReference>
<feature type="domain" description="Sigma-54 factor interaction" evidence="5">
    <location>
        <begin position="136"/>
        <end position="364"/>
    </location>
</feature>
<keyword evidence="1" id="KW-0547">Nucleotide-binding</keyword>
<organism evidence="6 7">
    <name type="scientific">Oceanobacillus piezotolerans</name>
    <dbReference type="NCBI Taxonomy" id="2448030"/>
    <lineage>
        <taxon>Bacteria</taxon>
        <taxon>Bacillati</taxon>
        <taxon>Bacillota</taxon>
        <taxon>Bacilli</taxon>
        <taxon>Bacillales</taxon>
        <taxon>Bacillaceae</taxon>
        <taxon>Oceanobacillus</taxon>
    </lineage>
</organism>
<dbReference type="InterPro" id="IPR002078">
    <property type="entry name" value="Sigma_54_int"/>
</dbReference>
<dbReference type="GO" id="GO:0006355">
    <property type="term" value="P:regulation of DNA-templated transcription"/>
    <property type="evidence" value="ECO:0007669"/>
    <property type="project" value="InterPro"/>
</dbReference>
<dbReference type="PROSITE" id="PS00675">
    <property type="entry name" value="SIGMA54_INTERACT_1"/>
    <property type="match status" value="1"/>
</dbReference>
<dbReference type="InterPro" id="IPR003593">
    <property type="entry name" value="AAA+_ATPase"/>
</dbReference>
<dbReference type="Pfam" id="PF02954">
    <property type="entry name" value="HTH_8"/>
    <property type="match status" value="1"/>
</dbReference>
<dbReference type="PROSITE" id="PS00676">
    <property type="entry name" value="SIGMA54_INTERACT_2"/>
    <property type="match status" value="1"/>
</dbReference>
<dbReference type="GO" id="GO:0043565">
    <property type="term" value="F:sequence-specific DNA binding"/>
    <property type="evidence" value="ECO:0007669"/>
    <property type="project" value="InterPro"/>
</dbReference>
<dbReference type="Gene3D" id="3.30.450.20">
    <property type="entry name" value="PAS domain"/>
    <property type="match status" value="1"/>
</dbReference>
<dbReference type="Proteomes" id="UP000270219">
    <property type="component" value="Unassembled WGS sequence"/>
</dbReference>
<dbReference type="InterPro" id="IPR027417">
    <property type="entry name" value="P-loop_NTPase"/>
</dbReference>
<dbReference type="Pfam" id="PF00158">
    <property type="entry name" value="Sigma54_activat"/>
    <property type="match status" value="1"/>
</dbReference>
<dbReference type="Gene3D" id="1.10.10.60">
    <property type="entry name" value="Homeodomain-like"/>
    <property type="match status" value="1"/>
</dbReference>
<dbReference type="Gene3D" id="3.40.50.300">
    <property type="entry name" value="P-loop containing nucleotide triphosphate hydrolases"/>
    <property type="match status" value="1"/>
</dbReference>
<reference evidence="6 7" key="1">
    <citation type="submission" date="2018-10" db="EMBL/GenBank/DDBJ databases">
        <title>Oceanobacillus sp. YLB-02 draft genome.</title>
        <authorList>
            <person name="Yu L."/>
        </authorList>
    </citation>
    <scope>NUCLEOTIDE SEQUENCE [LARGE SCALE GENOMIC DNA]</scope>
    <source>
        <strain evidence="6 7">YLB-02</strain>
    </source>
</reference>
<dbReference type="PANTHER" id="PTHR32071">
    <property type="entry name" value="TRANSCRIPTIONAL REGULATORY PROTEIN"/>
    <property type="match status" value="1"/>
</dbReference>
<dbReference type="PANTHER" id="PTHR32071:SF74">
    <property type="entry name" value="TRANSCRIPTIONAL ACTIVATOR ROCR"/>
    <property type="match status" value="1"/>
</dbReference>
<dbReference type="InterPro" id="IPR002197">
    <property type="entry name" value="HTH_Fis"/>
</dbReference>
<dbReference type="InterPro" id="IPR035965">
    <property type="entry name" value="PAS-like_dom_sf"/>
</dbReference>
<dbReference type="GO" id="GO:0005524">
    <property type="term" value="F:ATP binding"/>
    <property type="evidence" value="ECO:0007669"/>
    <property type="project" value="UniProtKB-KW"/>
</dbReference>
<comment type="caution">
    <text evidence="6">The sequence shown here is derived from an EMBL/GenBank/DDBJ whole genome shotgun (WGS) entry which is preliminary data.</text>
</comment>
<dbReference type="PROSITE" id="PS50045">
    <property type="entry name" value="SIGMA54_INTERACT_4"/>
    <property type="match status" value="1"/>
</dbReference>
<dbReference type="SUPFAM" id="SSF46689">
    <property type="entry name" value="Homeodomain-like"/>
    <property type="match status" value="1"/>
</dbReference>
<evidence type="ECO:0000256" key="3">
    <source>
        <dbReference type="ARBA" id="ARBA00023015"/>
    </source>
</evidence>
<dbReference type="InterPro" id="IPR058031">
    <property type="entry name" value="AAA_lid_NorR"/>
</dbReference>
<evidence type="ECO:0000259" key="5">
    <source>
        <dbReference type="PROSITE" id="PS50045"/>
    </source>
</evidence>
<gene>
    <name evidence="6" type="ORF">D8M04_07405</name>
</gene>
<keyword evidence="3" id="KW-0805">Transcription regulation</keyword>
<dbReference type="InterPro" id="IPR000014">
    <property type="entry name" value="PAS"/>
</dbReference>
<dbReference type="Pfam" id="PF13426">
    <property type="entry name" value="PAS_9"/>
    <property type="match status" value="1"/>
</dbReference>